<evidence type="ECO:0000313" key="2">
    <source>
        <dbReference type="EMBL" id="KAG5396217.1"/>
    </source>
</evidence>
<dbReference type="SUPFAM" id="SSF52540">
    <property type="entry name" value="P-loop containing nucleoside triphosphate hydrolases"/>
    <property type="match status" value="1"/>
</dbReference>
<dbReference type="InterPro" id="IPR039421">
    <property type="entry name" value="Type_1_exporter"/>
</dbReference>
<dbReference type="Proteomes" id="UP000823674">
    <property type="component" value="Chromosome A05"/>
</dbReference>
<proteinExistence type="predicted"/>
<accession>A0ABQ7MBS4</accession>
<dbReference type="PANTHER" id="PTHR24222:SF79">
    <property type="entry name" value="ATP BINDING CASSETTE SUBFAMILY B"/>
    <property type="match status" value="1"/>
</dbReference>
<dbReference type="PANTHER" id="PTHR24222">
    <property type="entry name" value="ABC TRANSPORTER B FAMILY"/>
    <property type="match status" value="1"/>
</dbReference>
<evidence type="ECO:0000256" key="1">
    <source>
        <dbReference type="SAM" id="MobiDB-lite"/>
    </source>
</evidence>
<dbReference type="Gene3D" id="3.40.50.300">
    <property type="entry name" value="P-loop containing nucleotide triphosphate hydrolases"/>
    <property type="match status" value="1"/>
</dbReference>
<keyword evidence="3" id="KW-1185">Reference proteome</keyword>
<dbReference type="EMBL" id="JADBGQ010000005">
    <property type="protein sequence ID" value="KAG5396217.1"/>
    <property type="molecule type" value="Genomic_DNA"/>
</dbReference>
<organism evidence="2 3">
    <name type="scientific">Brassica rapa subsp. trilocularis</name>
    <dbReference type="NCBI Taxonomy" id="1813537"/>
    <lineage>
        <taxon>Eukaryota</taxon>
        <taxon>Viridiplantae</taxon>
        <taxon>Streptophyta</taxon>
        <taxon>Embryophyta</taxon>
        <taxon>Tracheophyta</taxon>
        <taxon>Spermatophyta</taxon>
        <taxon>Magnoliopsida</taxon>
        <taxon>eudicotyledons</taxon>
        <taxon>Gunneridae</taxon>
        <taxon>Pentapetalae</taxon>
        <taxon>rosids</taxon>
        <taxon>malvids</taxon>
        <taxon>Brassicales</taxon>
        <taxon>Brassicaceae</taxon>
        <taxon>Brassiceae</taxon>
        <taxon>Brassica</taxon>
    </lineage>
</organism>
<comment type="caution">
    <text evidence="2">The sequence shown here is derived from an EMBL/GenBank/DDBJ whole genome shotgun (WGS) entry which is preliminary data.</text>
</comment>
<gene>
    <name evidence="2" type="primary">A05p010550.1_BraROA</name>
    <name evidence="2" type="ORF">IGI04_018032</name>
</gene>
<dbReference type="InterPro" id="IPR027417">
    <property type="entry name" value="P-loop_NTPase"/>
</dbReference>
<evidence type="ECO:0000313" key="3">
    <source>
        <dbReference type="Proteomes" id="UP000823674"/>
    </source>
</evidence>
<protein>
    <submittedName>
        <fullName evidence="2">Uncharacterized protein</fullName>
    </submittedName>
</protein>
<feature type="region of interest" description="Disordered" evidence="1">
    <location>
        <begin position="1"/>
        <end position="25"/>
    </location>
</feature>
<reference evidence="2 3" key="1">
    <citation type="submission" date="2021-03" db="EMBL/GenBank/DDBJ databases">
        <authorList>
            <person name="King G.J."/>
            <person name="Bancroft I."/>
            <person name="Baten A."/>
            <person name="Bloomfield J."/>
            <person name="Borpatragohain P."/>
            <person name="He Z."/>
            <person name="Irish N."/>
            <person name="Irwin J."/>
            <person name="Liu K."/>
            <person name="Mauleon R.P."/>
            <person name="Moore J."/>
            <person name="Morris R."/>
            <person name="Ostergaard L."/>
            <person name="Wang B."/>
            <person name="Wells R."/>
        </authorList>
    </citation>
    <scope>NUCLEOTIDE SEQUENCE [LARGE SCALE GENOMIC DNA]</scope>
    <source>
        <strain evidence="2">R-o-18</strain>
        <tissue evidence="2">Leaf</tissue>
    </source>
</reference>
<sequence>MCHRSRDHTSCDTSQHPQVPYPHYPTEDSYRTCTREIMLFEEGTSALDAVSERSVQEALDQACSGRTSIVVAHRVIGLLL</sequence>
<name>A0ABQ7MBS4_BRACM</name>